<keyword evidence="2" id="KW-0255">Endonuclease</keyword>
<evidence type="ECO:0000259" key="1">
    <source>
        <dbReference type="Pfam" id="PF05685"/>
    </source>
</evidence>
<dbReference type="AlphaFoldDB" id="A0A928Z7W6"/>
<proteinExistence type="predicted"/>
<keyword evidence="3" id="KW-1185">Reference proteome</keyword>
<dbReference type="InterPro" id="IPR012296">
    <property type="entry name" value="Nuclease_put_TT1808"/>
</dbReference>
<evidence type="ECO:0000313" key="3">
    <source>
        <dbReference type="Proteomes" id="UP000621799"/>
    </source>
</evidence>
<dbReference type="SUPFAM" id="SSF52980">
    <property type="entry name" value="Restriction endonuclease-like"/>
    <property type="match status" value="1"/>
</dbReference>
<dbReference type="Gene3D" id="3.90.1570.10">
    <property type="entry name" value="tt1808, chain A"/>
    <property type="match status" value="1"/>
</dbReference>
<protein>
    <submittedName>
        <fullName evidence="2">Uma2 family endonuclease</fullName>
    </submittedName>
</protein>
<sequence length="199" mass="22652">MTPLTLPLDLPLEFDVSRVHLTDEQFYQLCISNPDIPFERTAKGVLLIMPPVGGESGSREIEFGGELYVWNRQTKLGKAFSSSTIFKLPGGGSRSPDAAWVELSRWQALTPEQRQKFPPIAPDFVIELRSRTDRLKVLQEKMLEYIESGVRLGWMFDPQNQQVAIYRPGEEIEVRELPTELSGEEVLPGFILQVDRFTD</sequence>
<keyword evidence="2" id="KW-0378">Hydrolase</keyword>
<dbReference type="GO" id="GO:0004519">
    <property type="term" value="F:endonuclease activity"/>
    <property type="evidence" value="ECO:0007669"/>
    <property type="project" value="UniProtKB-KW"/>
</dbReference>
<accession>A0A928Z7W6</accession>
<evidence type="ECO:0000313" key="2">
    <source>
        <dbReference type="EMBL" id="MBE9039909.1"/>
    </source>
</evidence>
<dbReference type="RefSeq" id="WP_264320167.1">
    <property type="nucleotide sequence ID" value="NZ_JADEXN010000041.1"/>
</dbReference>
<dbReference type="EMBL" id="JADEXN010000041">
    <property type="protein sequence ID" value="MBE9039909.1"/>
    <property type="molecule type" value="Genomic_DNA"/>
</dbReference>
<dbReference type="Pfam" id="PF05685">
    <property type="entry name" value="Uma2"/>
    <property type="match status" value="1"/>
</dbReference>
<dbReference type="PANTHER" id="PTHR34107">
    <property type="entry name" value="SLL0198 PROTEIN-RELATED"/>
    <property type="match status" value="1"/>
</dbReference>
<keyword evidence="2" id="KW-0540">Nuclease</keyword>
<name>A0A928Z7W6_9CYAN</name>
<dbReference type="PANTHER" id="PTHR34107:SF6">
    <property type="entry name" value="SLR0981 PROTEIN"/>
    <property type="match status" value="1"/>
</dbReference>
<organism evidence="2 3">
    <name type="scientific">Zarconia navalis LEGE 11467</name>
    <dbReference type="NCBI Taxonomy" id="1828826"/>
    <lineage>
        <taxon>Bacteria</taxon>
        <taxon>Bacillati</taxon>
        <taxon>Cyanobacteriota</taxon>
        <taxon>Cyanophyceae</taxon>
        <taxon>Oscillatoriophycideae</taxon>
        <taxon>Oscillatoriales</taxon>
        <taxon>Oscillatoriales incertae sedis</taxon>
        <taxon>Zarconia</taxon>
        <taxon>Zarconia navalis</taxon>
    </lineage>
</organism>
<dbReference type="InterPro" id="IPR011335">
    <property type="entry name" value="Restrct_endonuc-II-like"/>
</dbReference>
<dbReference type="CDD" id="cd06260">
    <property type="entry name" value="DUF820-like"/>
    <property type="match status" value="1"/>
</dbReference>
<dbReference type="InterPro" id="IPR008538">
    <property type="entry name" value="Uma2"/>
</dbReference>
<gene>
    <name evidence="2" type="ORF">IQ235_03770</name>
</gene>
<comment type="caution">
    <text evidence="2">The sequence shown here is derived from an EMBL/GenBank/DDBJ whole genome shotgun (WGS) entry which is preliminary data.</text>
</comment>
<dbReference type="Proteomes" id="UP000621799">
    <property type="component" value="Unassembled WGS sequence"/>
</dbReference>
<feature type="domain" description="Putative restriction endonuclease" evidence="1">
    <location>
        <begin position="24"/>
        <end position="194"/>
    </location>
</feature>
<reference evidence="2" key="1">
    <citation type="submission" date="2020-10" db="EMBL/GenBank/DDBJ databases">
        <authorList>
            <person name="Castelo-Branco R."/>
            <person name="Eusebio N."/>
            <person name="Adriana R."/>
            <person name="Vieira A."/>
            <person name="Brugerolle De Fraissinette N."/>
            <person name="Rezende De Castro R."/>
            <person name="Schneider M.P."/>
            <person name="Vasconcelos V."/>
            <person name="Leao P.N."/>
        </authorList>
    </citation>
    <scope>NUCLEOTIDE SEQUENCE</scope>
    <source>
        <strain evidence="2">LEGE 11467</strain>
    </source>
</reference>